<organism evidence="11 12">
    <name type="scientific">Clostridium cylindrosporum DSM 605</name>
    <dbReference type="NCBI Taxonomy" id="1121307"/>
    <lineage>
        <taxon>Bacteria</taxon>
        <taxon>Bacillati</taxon>
        <taxon>Bacillota</taxon>
        <taxon>Clostridia</taxon>
        <taxon>Eubacteriales</taxon>
        <taxon>Clostridiaceae</taxon>
        <taxon>Clostridium</taxon>
    </lineage>
</organism>
<dbReference type="PANTHER" id="PTHR33909:SF1">
    <property type="entry name" value="SEC TRANSLOCON ACCESSORY COMPLEX SUBUNIT YAJC"/>
    <property type="match status" value="1"/>
</dbReference>
<evidence type="ECO:0000256" key="1">
    <source>
        <dbReference type="ARBA" id="ARBA00004162"/>
    </source>
</evidence>
<evidence type="ECO:0000256" key="9">
    <source>
        <dbReference type="ARBA" id="ARBA00023136"/>
    </source>
</evidence>
<dbReference type="NCBIfam" id="TIGR00739">
    <property type="entry name" value="yajC"/>
    <property type="match status" value="1"/>
</dbReference>
<dbReference type="Pfam" id="PF02699">
    <property type="entry name" value="YajC"/>
    <property type="match status" value="1"/>
</dbReference>
<dbReference type="InterPro" id="IPR003849">
    <property type="entry name" value="Preprotein_translocase_YajC"/>
</dbReference>
<evidence type="ECO:0000256" key="4">
    <source>
        <dbReference type="ARBA" id="ARBA00022475"/>
    </source>
</evidence>
<dbReference type="AlphaFoldDB" id="A0A0J8DAC2"/>
<dbReference type="PANTHER" id="PTHR33909">
    <property type="entry name" value="SEC TRANSLOCON ACCESSORY COMPLEX SUBUNIT YAJC"/>
    <property type="match status" value="1"/>
</dbReference>
<dbReference type="OrthoDB" id="9800132at2"/>
<keyword evidence="6" id="KW-0653">Protein transport</keyword>
<evidence type="ECO:0000256" key="3">
    <source>
        <dbReference type="ARBA" id="ARBA00022448"/>
    </source>
</evidence>
<proteinExistence type="inferred from homology"/>
<gene>
    <name evidence="11" type="ORF">CLCY_2c00240</name>
</gene>
<evidence type="ECO:0000256" key="8">
    <source>
        <dbReference type="ARBA" id="ARBA00023010"/>
    </source>
</evidence>
<dbReference type="PATRIC" id="fig|1121307.3.peg.880"/>
<dbReference type="SMART" id="SM01323">
    <property type="entry name" value="YajC"/>
    <property type="match status" value="1"/>
</dbReference>
<keyword evidence="5 10" id="KW-0812">Transmembrane</keyword>
<name>A0A0J8DAC2_CLOCY</name>
<keyword evidence="3" id="KW-0813">Transport</keyword>
<reference evidence="11 12" key="1">
    <citation type="submission" date="2015-06" db="EMBL/GenBank/DDBJ databases">
        <title>Draft genome sequence of the purine-degrading Clostridium cylindrosporum HC-1 (DSM 605).</title>
        <authorList>
            <person name="Poehlein A."/>
            <person name="Schiel-Bengelsdorf B."/>
            <person name="Bengelsdorf F."/>
            <person name="Daniel R."/>
            <person name="Duerre P."/>
        </authorList>
    </citation>
    <scope>NUCLEOTIDE SEQUENCE [LARGE SCALE GENOMIC DNA]</scope>
    <source>
        <strain evidence="11 12">DSM 605</strain>
    </source>
</reference>
<keyword evidence="8" id="KW-0811">Translocation</keyword>
<keyword evidence="7 10" id="KW-1133">Transmembrane helix</keyword>
<dbReference type="EMBL" id="LFVU01000027">
    <property type="protein sequence ID" value="KMT21264.1"/>
    <property type="molecule type" value="Genomic_DNA"/>
</dbReference>
<evidence type="ECO:0000313" key="11">
    <source>
        <dbReference type="EMBL" id="KMT21264.1"/>
    </source>
</evidence>
<keyword evidence="9 10" id="KW-0472">Membrane</keyword>
<dbReference type="GO" id="GO:0005886">
    <property type="term" value="C:plasma membrane"/>
    <property type="evidence" value="ECO:0007669"/>
    <property type="project" value="UniProtKB-SubCell"/>
</dbReference>
<evidence type="ECO:0000256" key="7">
    <source>
        <dbReference type="ARBA" id="ARBA00022989"/>
    </source>
</evidence>
<evidence type="ECO:0000256" key="10">
    <source>
        <dbReference type="SAM" id="Phobius"/>
    </source>
</evidence>
<dbReference type="RefSeq" id="WP_048570712.1">
    <property type="nucleotide sequence ID" value="NZ_LFVU01000027.1"/>
</dbReference>
<keyword evidence="12" id="KW-1185">Reference proteome</keyword>
<evidence type="ECO:0000256" key="5">
    <source>
        <dbReference type="ARBA" id="ARBA00022692"/>
    </source>
</evidence>
<accession>A0A0J8DAC2</accession>
<dbReference type="PRINTS" id="PR01853">
    <property type="entry name" value="YAJCTRNLCASE"/>
</dbReference>
<sequence length="85" mass="9652">MTTNLMFLVLMIGVFYFMIIRPQKNKQSKYRQMLEALTVGDNIVTIEGIHGKVVKIDSDKIAILTGKANKTRLVMSKTAIDHIKK</sequence>
<comment type="caution">
    <text evidence="11">The sequence shown here is derived from an EMBL/GenBank/DDBJ whole genome shotgun (WGS) entry which is preliminary data.</text>
</comment>
<evidence type="ECO:0000256" key="2">
    <source>
        <dbReference type="ARBA" id="ARBA00006742"/>
    </source>
</evidence>
<comment type="similarity">
    <text evidence="2">Belongs to the YajC family.</text>
</comment>
<keyword evidence="4" id="KW-1003">Cell membrane</keyword>
<dbReference type="Proteomes" id="UP000036756">
    <property type="component" value="Unassembled WGS sequence"/>
</dbReference>
<dbReference type="GO" id="GO:0015031">
    <property type="term" value="P:protein transport"/>
    <property type="evidence" value="ECO:0007669"/>
    <property type="project" value="UniProtKB-KW"/>
</dbReference>
<dbReference type="STRING" id="1121307.CLCY_2c00240"/>
<evidence type="ECO:0000313" key="12">
    <source>
        <dbReference type="Proteomes" id="UP000036756"/>
    </source>
</evidence>
<protein>
    <submittedName>
        <fullName evidence="11">Preprotein translocase, YajC subunit</fullName>
    </submittedName>
</protein>
<evidence type="ECO:0000256" key="6">
    <source>
        <dbReference type="ARBA" id="ARBA00022927"/>
    </source>
</evidence>
<feature type="transmembrane region" description="Helical" evidence="10">
    <location>
        <begin position="6"/>
        <end position="23"/>
    </location>
</feature>
<comment type="subcellular location">
    <subcellularLocation>
        <location evidence="1">Cell membrane</location>
        <topology evidence="1">Single-pass membrane protein</topology>
    </subcellularLocation>
</comment>